<keyword evidence="1" id="KW-1133">Transmembrane helix</keyword>
<reference evidence="2 3" key="1">
    <citation type="submission" date="2024-09" db="EMBL/GenBank/DDBJ databases">
        <title>Rethinking Asexuality: The Enigmatic Case of Functional Sexual Genes in Lepraria (Stereocaulaceae).</title>
        <authorList>
            <person name="Doellman M."/>
            <person name="Sun Y."/>
            <person name="Barcenas-Pena A."/>
            <person name="Lumbsch H.T."/>
            <person name="Grewe F."/>
        </authorList>
    </citation>
    <scope>NUCLEOTIDE SEQUENCE [LARGE SCALE GENOMIC DNA]</scope>
    <source>
        <strain evidence="2 3">Grewe 0041</strain>
    </source>
</reference>
<feature type="transmembrane region" description="Helical" evidence="1">
    <location>
        <begin position="190"/>
        <end position="209"/>
    </location>
</feature>
<feature type="transmembrane region" description="Helical" evidence="1">
    <location>
        <begin position="260"/>
        <end position="282"/>
    </location>
</feature>
<dbReference type="EMBL" id="JBHFEH010000011">
    <property type="protein sequence ID" value="KAL2055417.1"/>
    <property type="molecule type" value="Genomic_DNA"/>
</dbReference>
<evidence type="ECO:0000313" key="3">
    <source>
        <dbReference type="Proteomes" id="UP001590951"/>
    </source>
</evidence>
<feature type="transmembrane region" description="Helical" evidence="1">
    <location>
        <begin position="61"/>
        <end position="81"/>
    </location>
</feature>
<keyword evidence="1" id="KW-0812">Transmembrane</keyword>
<comment type="caution">
    <text evidence="2">The sequence shown here is derived from an EMBL/GenBank/DDBJ whole genome shotgun (WGS) entry which is preliminary data.</text>
</comment>
<organism evidence="2 3">
    <name type="scientific">Lepraria finkii</name>
    <dbReference type="NCBI Taxonomy" id="1340010"/>
    <lineage>
        <taxon>Eukaryota</taxon>
        <taxon>Fungi</taxon>
        <taxon>Dikarya</taxon>
        <taxon>Ascomycota</taxon>
        <taxon>Pezizomycotina</taxon>
        <taxon>Lecanoromycetes</taxon>
        <taxon>OSLEUM clade</taxon>
        <taxon>Lecanoromycetidae</taxon>
        <taxon>Lecanorales</taxon>
        <taxon>Lecanorineae</taxon>
        <taxon>Stereocaulaceae</taxon>
        <taxon>Lepraria</taxon>
    </lineage>
</organism>
<evidence type="ECO:0000256" key="1">
    <source>
        <dbReference type="SAM" id="Phobius"/>
    </source>
</evidence>
<gene>
    <name evidence="2" type="ORF">ABVK25_004225</name>
</gene>
<keyword evidence="1" id="KW-0472">Membrane</keyword>
<keyword evidence="3" id="KW-1185">Reference proteome</keyword>
<feature type="transmembrane region" description="Helical" evidence="1">
    <location>
        <begin position="309"/>
        <end position="331"/>
    </location>
</feature>
<evidence type="ECO:0000313" key="2">
    <source>
        <dbReference type="EMBL" id="KAL2055417.1"/>
    </source>
</evidence>
<sequence length="376" mass="42423">MANATVVKCSELVSRTSFPSYIAAIRNVTSNNFTLVDQCKSEICNALWGSGNPDISGVGMIVGYIVENVLGFTLVLALFVLRHRTRNQQASKEKLQRYISVATQGCSSFHSCASFFTFSIQLACIVVLARLDFGISASGMGDSTAKITWAISLLTMLPLLYVAFNPDLLREPSAHTYGDEKFRRRIDREEQLRFLLFALCWLLFMYPFFSRMLENFGPSAIGGTSGHGQVISTSDWDTVQSICVANVQPITPRELVAMKVFSVTGSLFVCLLALCKILWLALKRQHRRSRLVHYIRECWLKRRSQESQLSIAMFIAIPIIAVSQLWTMFRLRTFQEQVSHSSRNQDSDGQWTFGQIAAVTIFVPVLVDCWFTWLYG</sequence>
<name>A0ABR4BC39_9LECA</name>
<proteinExistence type="predicted"/>
<dbReference type="Proteomes" id="UP001590951">
    <property type="component" value="Unassembled WGS sequence"/>
</dbReference>
<protein>
    <submittedName>
        <fullName evidence="2">Uncharacterized protein</fullName>
    </submittedName>
</protein>
<feature type="transmembrane region" description="Helical" evidence="1">
    <location>
        <begin position="101"/>
        <end position="129"/>
    </location>
</feature>
<feature type="transmembrane region" description="Helical" evidence="1">
    <location>
        <begin position="351"/>
        <end position="375"/>
    </location>
</feature>
<accession>A0ABR4BC39</accession>
<feature type="transmembrane region" description="Helical" evidence="1">
    <location>
        <begin position="149"/>
        <end position="169"/>
    </location>
</feature>